<accession>A0A8C8R6W1</accession>
<evidence type="ECO:0000313" key="4">
    <source>
        <dbReference type="Ensembl" id="ENSPCEP00000001048.1"/>
    </source>
</evidence>
<keyword evidence="5" id="KW-1185">Reference proteome</keyword>
<feature type="compositionally biased region" description="Polar residues" evidence="3">
    <location>
        <begin position="472"/>
        <end position="483"/>
    </location>
</feature>
<dbReference type="SUPFAM" id="SSF52058">
    <property type="entry name" value="L domain-like"/>
    <property type="match status" value="1"/>
</dbReference>
<evidence type="ECO:0000256" key="2">
    <source>
        <dbReference type="ARBA" id="ARBA00022737"/>
    </source>
</evidence>
<evidence type="ECO:0000313" key="5">
    <source>
        <dbReference type="Proteomes" id="UP000694393"/>
    </source>
</evidence>
<feature type="compositionally biased region" description="Basic and acidic residues" evidence="3">
    <location>
        <begin position="427"/>
        <end position="436"/>
    </location>
</feature>
<reference evidence="4" key="1">
    <citation type="submission" date="2025-08" db="UniProtKB">
        <authorList>
            <consortium name="Ensembl"/>
        </authorList>
    </citation>
    <scope>IDENTIFICATION</scope>
</reference>
<dbReference type="PANTHER" id="PTHR48051:SF35">
    <property type="entry name" value="LEUCINE-RICH REPEAT-CONTAINING PROTEIN 27"/>
    <property type="match status" value="1"/>
</dbReference>
<sequence length="483" mass="56505">MDESCAQESHGGGNLENDSQKKRNLSGSSSSKNIRKAVEDLLSTPSNTLDLSRKNLQHLTEEIYRLPNLKHLHLEGNALSIIPKDLFQQLPNLVWLDLRYNKIKTLPHGIGCHKRLKALLLERNPIKRLPVELGNLTSLTALNLRHCPLEFPPKDVVQRGLGSILCFLRNFSNGKLVNLEPATPEMPPVERLNLTELMKSSLDLSDEWPNEEEMLRFQKLKEEIVKDEKEEFLANQDLDHKATRQEFAELRKNSRTKERLYKSATLSRKNFTQKNIFSEFPSYDKMIQAKRAEEFRLAAQKELKEKQALIEQQRKDKEMLHEWRQHAKLMKEKKEALFKYSPTRAHMLSRSAPYATDNINYHSKREGYENLKKHAPEKSEHGRRMLKVNSIRDAEDAREKELEQRIKQHTQMMKERRKMSKGTPQEEMQRAKQEFETAEKLQAELAQVKQELQQEYRFTAFTGEPVPDSPRMQPQNIFSTMKF</sequence>
<dbReference type="Gene3D" id="3.80.10.10">
    <property type="entry name" value="Ribonuclease Inhibitor"/>
    <property type="match status" value="1"/>
</dbReference>
<dbReference type="Ensembl" id="ENSPCET00000001086.1">
    <property type="protein sequence ID" value="ENSPCEP00000001048.1"/>
    <property type="gene ID" value="ENSPCEG00000000887.1"/>
</dbReference>
<keyword evidence="2" id="KW-0677">Repeat</keyword>
<dbReference type="InterPro" id="IPR003591">
    <property type="entry name" value="Leu-rich_rpt_typical-subtyp"/>
</dbReference>
<keyword evidence="1" id="KW-0433">Leucine-rich repeat</keyword>
<protein>
    <submittedName>
        <fullName evidence="4">Leucine rich repeat containing 27</fullName>
    </submittedName>
</protein>
<feature type="region of interest" description="Disordered" evidence="3">
    <location>
        <begin position="460"/>
        <end position="483"/>
    </location>
</feature>
<reference evidence="4" key="2">
    <citation type="submission" date="2025-09" db="UniProtKB">
        <authorList>
            <consortium name="Ensembl"/>
        </authorList>
    </citation>
    <scope>IDENTIFICATION</scope>
</reference>
<dbReference type="Pfam" id="PF13855">
    <property type="entry name" value="LRR_8"/>
    <property type="match status" value="1"/>
</dbReference>
<proteinExistence type="predicted"/>
<dbReference type="SMART" id="SM00369">
    <property type="entry name" value="LRR_TYP"/>
    <property type="match status" value="3"/>
</dbReference>
<evidence type="ECO:0000256" key="3">
    <source>
        <dbReference type="SAM" id="MobiDB-lite"/>
    </source>
</evidence>
<organism evidence="4 5">
    <name type="scientific">Pelusios castaneus</name>
    <name type="common">West African mud turtle</name>
    <dbReference type="NCBI Taxonomy" id="367368"/>
    <lineage>
        <taxon>Eukaryota</taxon>
        <taxon>Metazoa</taxon>
        <taxon>Chordata</taxon>
        <taxon>Craniata</taxon>
        <taxon>Vertebrata</taxon>
        <taxon>Euteleostomi</taxon>
        <taxon>Archelosauria</taxon>
        <taxon>Testudinata</taxon>
        <taxon>Testudines</taxon>
        <taxon>Pleurodira</taxon>
        <taxon>Pelomedusidae</taxon>
        <taxon>Pelusios</taxon>
    </lineage>
</organism>
<dbReference type="GO" id="GO:0005737">
    <property type="term" value="C:cytoplasm"/>
    <property type="evidence" value="ECO:0007669"/>
    <property type="project" value="TreeGrafter"/>
</dbReference>
<feature type="region of interest" description="Disordered" evidence="3">
    <location>
        <begin position="1"/>
        <end position="32"/>
    </location>
</feature>
<evidence type="ECO:0000256" key="1">
    <source>
        <dbReference type="ARBA" id="ARBA00022614"/>
    </source>
</evidence>
<dbReference type="InterPro" id="IPR050216">
    <property type="entry name" value="LRR_domain-containing"/>
</dbReference>
<dbReference type="InterPro" id="IPR001611">
    <property type="entry name" value="Leu-rich_rpt"/>
</dbReference>
<dbReference type="AlphaFoldDB" id="A0A8C8R6W1"/>
<feature type="region of interest" description="Disordered" evidence="3">
    <location>
        <begin position="410"/>
        <end position="436"/>
    </location>
</feature>
<name>A0A8C8R6W1_9SAUR</name>
<dbReference type="PANTHER" id="PTHR48051">
    <property type="match status" value="1"/>
</dbReference>
<dbReference type="PROSITE" id="PS51450">
    <property type="entry name" value="LRR"/>
    <property type="match status" value="1"/>
</dbReference>
<dbReference type="InterPro" id="IPR032675">
    <property type="entry name" value="LRR_dom_sf"/>
</dbReference>
<dbReference type="Proteomes" id="UP000694393">
    <property type="component" value="Unplaced"/>
</dbReference>